<evidence type="ECO:0000256" key="1">
    <source>
        <dbReference type="SAM" id="MobiDB-lite"/>
    </source>
</evidence>
<organism evidence="2 3">
    <name type="scientific">Methylobacterium radiodurans</name>
    <dbReference type="NCBI Taxonomy" id="2202828"/>
    <lineage>
        <taxon>Bacteria</taxon>
        <taxon>Pseudomonadati</taxon>
        <taxon>Pseudomonadota</taxon>
        <taxon>Alphaproteobacteria</taxon>
        <taxon>Hyphomicrobiales</taxon>
        <taxon>Methylobacteriaceae</taxon>
        <taxon>Methylobacterium</taxon>
    </lineage>
</organism>
<evidence type="ECO:0008006" key="4">
    <source>
        <dbReference type="Google" id="ProtNLM"/>
    </source>
</evidence>
<dbReference type="OrthoDB" id="7357223at2"/>
<name>A0A2U8VWJ9_9HYPH</name>
<dbReference type="RefSeq" id="WP_109952726.1">
    <property type="nucleotide sequence ID" value="NZ_CP029551.1"/>
</dbReference>
<dbReference type="EMBL" id="CP029551">
    <property type="protein sequence ID" value="AWN37660.1"/>
    <property type="molecule type" value="Genomic_DNA"/>
</dbReference>
<accession>A0A2U8VWJ9</accession>
<reference evidence="2 3" key="1">
    <citation type="submission" date="2018-05" db="EMBL/GenBank/DDBJ databases">
        <title>Complete Genome Sequence of Methylobacterium sp. 17Sr1-43.</title>
        <authorList>
            <person name="Srinivasan S."/>
        </authorList>
    </citation>
    <scope>NUCLEOTIDE SEQUENCE [LARGE SCALE GENOMIC DNA]</scope>
    <source>
        <strain evidence="2 3">17Sr1-43</strain>
    </source>
</reference>
<protein>
    <recommendedName>
        <fullName evidence="4">4Fe-4S ferredoxin-type domain-containing protein</fullName>
    </recommendedName>
</protein>
<gene>
    <name evidence="2" type="ORF">DK427_19615</name>
</gene>
<sequence>MTDREIMDRGPPKPPFGQTCNGCGYCCAVEPCKIALEYISPEIATPCPALEFEGGRFHCGMVRRPGRYMALPNDWADELLGPLFARMLAVGRGCDADDPGPSGILNGAYRDRGVTSPSVTDPDGLPDHHVVR</sequence>
<dbReference type="KEGG" id="meti:DK427_19615"/>
<proteinExistence type="predicted"/>
<evidence type="ECO:0000313" key="3">
    <source>
        <dbReference type="Proteomes" id="UP000246058"/>
    </source>
</evidence>
<evidence type="ECO:0000313" key="2">
    <source>
        <dbReference type="EMBL" id="AWN37660.1"/>
    </source>
</evidence>
<keyword evidence="3" id="KW-1185">Reference proteome</keyword>
<dbReference type="Proteomes" id="UP000246058">
    <property type="component" value="Chromosome"/>
</dbReference>
<dbReference type="AlphaFoldDB" id="A0A2U8VWJ9"/>
<feature type="region of interest" description="Disordered" evidence="1">
    <location>
        <begin position="105"/>
        <end position="132"/>
    </location>
</feature>